<dbReference type="SUPFAM" id="SSF46689">
    <property type="entry name" value="Homeodomain-like"/>
    <property type="match status" value="1"/>
</dbReference>
<evidence type="ECO:0000259" key="5">
    <source>
        <dbReference type="PROSITE" id="PS50977"/>
    </source>
</evidence>
<dbReference type="Proteomes" id="UP000028534">
    <property type="component" value="Unassembled WGS sequence"/>
</dbReference>
<organism evidence="6 7">
    <name type="scientific">Sphingobium yanoikuyae</name>
    <name type="common">Sphingomonas yanoikuyae</name>
    <dbReference type="NCBI Taxonomy" id="13690"/>
    <lineage>
        <taxon>Bacteria</taxon>
        <taxon>Pseudomonadati</taxon>
        <taxon>Pseudomonadota</taxon>
        <taxon>Alphaproteobacteria</taxon>
        <taxon>Sphingomonadales</taxon>
        <taxon>Sphingomonadaceae</taxon>
        <taxon>Sphingobium</taxon>
    </lineage>
</organism>
<dbReference type="PANTHER" id="PTHR30055:SF119">
    <property type="entry name" value="NALC"/>
    <property type="match status" value="1"/>
</dbReference>
<dbReference type="InterPro" id="IPR001647">
    <property type="entry name" value="HTH_TetR"/>
</dbReference>
<dbReference type="GO" id="GO:0003700">
    <property type="term" value="F:DNA-binding transcription factor activity"/>
    <property type="evidence" value="ECO:0007669"/>
    <property type="project" value="TreeGrafter"/>
</dbReference>
<dbReference type="InterPro" id="IPR009057">
    <property type="entry name" value="Homeodomain-like_sf"/>
</dbReference>
<dbReference type="InterPro" id="IPR039536">
    <property type="entry name" value="TetR_C_Proteobacteria"/>
</dbReference>
<dbReference type="InterPro" id="IPR036271">
    <property type="entry name" value="Tet_transcr_reg_TetR-rel_C_sf"/>
</dbReference>
<evidence type="ECO:0000256" key="4">
    <source>
        <dbReference type="PROSITE-ProRule" id="PRU00335"/>
    </source>
</evidence>
<dbReference type="EMBL" id="JGVR01000041">
    <property type="protein sequence ID" value="KEZ15375.1"/>
    <property type="molecule type" value="Genomic_DNA"/>
</dbReference>
<evidence type="ECO:0000256" key="2">
    <source>
        <dbReference type="ARBA" id="ARBA00023125"/>
    </source>
</evidence>
<keyword evidence="2 4" id="KW-0238">DNA-binding</keyword>
<dbReference type="InterPro" id="IPR050109">
    <property type="entry name" value="HTH-type_TetR-like_transc_reg"/>
</dbReference>
<evidence type="ECO:0000313" key="7">
    <source>
        <dbReference type="Proteomes" id="UP000028534"/>
    </source>
</evidence>
<dbReference type="PROSITE" id="PS50977">
    <property type="entry name" value="HTH_TETR_2"/>
    <property type="match status" value="1"/>
</dbReference>
<protein>
    <submittedName>
        <fullName evidence="6">Putative transcriptional regulator</fullName>
    </submittedName>
</protein>
<name>A0A084EBN3_SPHYA</name>
<dbReference type="AlphaFoldDB" id="A0A084EBN3"/>
<evidence type="ECO:0000256" key="3">
    <source>
        <dbReference type="ARBA" id="ARBA00023163"/>
    </source>
</evidence>
<keyword evidence="1" id="KW-0805">Transcription regulation</keyword>
<sequence length="198" mass="21848">MRLKTEMRREAILETATQLFQEVGYERASMAEISARMGGSKATLYNYFRSKDELFAAAMFNAIETQGQQVVDMLDAPNDDVRTVLQRFGEAYLRFITAPETLAITRTAIAKGANSKLGASLYARGPMRAWEEVAAYVQQLQDRGILAATDPMLIAIHLKGLLEAGYVEPLLWGAKTKGKMAASVADAVDVFLRAYSVQ</sequence>
<reference evidence="6 7" key="1">
    <citation type="submission" date="2014-03" db="EMBL/GenBank/DDBJ databases">
        <title>Genome sequence of Sphingobium yanoikuyae B1.</title>
        <authorList>
            <person name="Gan H.M."/>
            <person name="Gan H.Y."/>
            <person name="Savka M.A."/>
        </authorList>
    </citation>
    <scope>NUCLEOTIDE SEQUENCE [LARGE SCALE GENOMIC DNA]</scope>
    <source>
        <strain evidence="6 7">B1</strain>
    </source>
</reference>
<dbReference type="eggNOG" id="COG1309">
    <property type="taxonomic scope" value="Bacteria"/>
</dbReference>
<dbReference type="Pfam" id="PF00440">
    <property type="entry name" value="TetR_N"/>
    <property type="match status" value="1"/>
</dbReference>
<dbReference type="GO" id="GO:0000976">
    <property type="term" value="F:transcription cis-regulatory region binding"/>
    <property type="evidence" value="ECO:0007669"/>
    <property type="project" value="TreeGrafter"/>
</dbReference>
<accession>A0A084EBN3</accession>
<evidence type="ECO:0000256" key="1">
    <source>
        <dbReference type="ARBA" id="ARBA00023015"/>
    </source>
</evidence>
<evidence type="ECO:0000313" key="6">
    <source>
        <dbReference type="EMBL" id="KEZ15375.1"/>
    </source>
</evidence>
<keyword evidence="3" id="KW-0804">Transcription</keyword>
<dbReference type="PATRIC" id="fig|13690.10.peg.4565"/>
<dbReference type="Gene3D" id="1.10.10.60">
    <property type="entry name" value="Homeodomain-like"/>
    <property type="match status" value="1"/>
</dbReference>
<dbReference type="RefSeq" id="WP_037522123.1">
    <property type="nucleotide sequence ID" value="NZ_JGVR01000041.1"/>
</dbReference>
<comment type="caution">
    <text evidence="6">The sequence shown here is derived from an EMBL/GenBank/DDBJ whole genome shotgun (WGS) entry which is preliminary data.</text>
</comment>
<feature type="DNA-binding region" description="H-T-H motif" evidence="4">
    <location>
        <begin position="29"/>
        <end position="48"/>
    </location>
</feature>
<dbReference type="PRINTS" id="PR00455">
    <property type="entry name" value="HTHTETR"/>
</dbReference>
<dbReference type="SUPFAM" id="SSF48498">
    <property type="entry name" value="Tetracyclin repressor-like, C-terminal domain"/>
    <property type="match status" value="1"/>
</dbReference>
<dbReference type="Pfam" id="PF14246">
    <property type="entry name" value="TetR_C_7"/>
    <property type="match status" value="1"/>
</dbReference>
<dbReference type="Gene3D" id="1.10.357.10">
    <property type="entry name" value="Tetracycline Repressor, domain 2"/>
    <property type="match status" value="1"/>
</dbReference>
<gene>
    <name evidence="6" type="ORF">CP98_04433</name>
</gene>
<dbReference type="PANTHER" id="PTHR30055">
    <property type="entry name" value="HTH-TYPE TRANSCRIPTIONAL REGULATOR RUTR"/>
    <property type="match status" value="1"/>
</dbReference>
<feature type="domain" description="HTH tetR-type" evidence="5">
    <location>
        <begin position="6"/>
        <end position="66"/>
    </location>
</feature>
<proteinExistence type="predicted"/>
<dbReference type="FunFam" id="1.10.10.60:FF:000141">
    <property type="entry name" value="TetR family transcriptional regulator"/>
    <property type="match status" value="1"/>
</dbReference>